<feature type="domain" description="C2H2-type" evidence="3">
    <location>
        <begin position="626"/>
        <end position="656"/>
    </location>
</feature>
<sequence length="765" mass="83980">MILAHNHNDNNHNYPRAAGLIVLNEGIGSHNDNSNNNNIYYNPYSIEASALASYNRYNTNNNNNNNNNSSSSSSSTPRLQSATSFGAPLRSNTLFPPANLFTTNTNNTAVQGLNQVPDLMPSTAEASSWYDSHYTPRGARLGHNRESSLSSLNSNGPASPYNASTSNPHIAITDSSDAFHDLGTGESNYSYSLGKPMGSENYYTSVQGMGSQTQNLPDMLSFSADSLPTTAMSSQQPSSTQKRFERGLAPSADVSHPASVASSTVGGDSQPATPSFHEPIEDETRRRKNGEPSSSIHDHIVQELLDSLAAHGDGQAEIVSEEIALQEQLSSYYDTGCANPPKLDRTMTDVYGDELYSPHFAITAASPQPQAQLAMSPNNGVFAERLALANNQHLSAAQSPVSSSSRTDSPFRHGSPLAPSHNDFSSQSSAPQIRLNSAQQMREKQKQDRDAKALREQLARSANRQQQGTPSTISPKDAMLDFAEIDEASNFPLFPPQETNNFDLNQLSKVVPQQQQQQQQTHQQPPSQQMQPQQQQQQQQPQSRMHQPQVQQRTPLQTAFDFSMPTNLQMPQQYPFISRPRQQQQQAITPSVSSFSRMSSSDTNGSTSNDGTVSRPARTMADGGTYTCTYHGCTLRFETPQLLQKHKREGHRQANALTAATRPQVAPSPGVPDSLLGSQAGPHRCDRINPSTGKPCNTVFSRPYDLTRHEDTIHNNRKKKVRCDLCTEEKTFSRADALTRHYRVCHPEVELPGKHRKRGVPSDAI</sequence>
<dbReference type="AlphaFoldDB" id="W3X864"/>
<feature type="compositionally biased region" description="Polar residues" evidence="2">
    <location>
        <begin position="422"/>
        <end position="440"/>
    </location>
</feature>
<feature type="compositionally biased region" description="Low complexity" evidence="2">
    <location>
        <begin position="591"/>
        <end position="612"/>
    </location>
</feature>
<gene>
    <name evidence="4" type="ORF">PFICI_07310</name>
</gene>
<evidence type="ECO:0000313" key="5">
    <source>
        <dbReference type="Proteomes" id="UP000030651"/>
    </source>
</evidence>
<dbReference type="STRING" id="1229662.W3X864"/>
<dbReference type="PANTHER" id="PTHR46179">
    <property type="entry name" value="ZINC FINGER PROTEIN"/>
    <property type="match status" value="1"/>
</dbReference>
<feature type="compositionally biased region" description="Polar residues" evidence="2">
    <location>
        <begin position="223"/>
        <end position="241"/>
    </location>
</feature>
<dbReference type="RefSeq" id="XP_007834082.1">
    <property type="nucleotide sequence ID" value="XM_007835891.1"/>
</dbReference>
<name>W3X864_PESFW</name>
<reference evidence="5" key="1">
    <citation type="journal article" date="2015" name="BMC Genomics">
        <title>Genomic and transcriptomic analysis of the endophytic fungus Pestalotiopsis fici reveals its lifestyle and high potential for synthesis of natural products.</title>
        <authorList>
            <person name="Wang X."/>
            <person name="Zhang X."/>
            <person name="Liu L."/>
            <person name="Xiang M."/>
            <person name="Wang W."/>
            <person name="Sun X."/>
            <person name="Che Y."/>
            <person name="Guo L."/>
            <person name="Liu G."/>
            <person name="Guo L."/>
            <person name="Wang C."/>
            <person name="Yin W.B."/>
            <person name="Stadler M."/>
            <person name="Zhang X."/>
            <person name="Liu X."/>
        </authorList>
    </citation>
    <scope>NUCLEOTIDE SEQUENCE [LARGE SCALE GENOMIC DNA]</scope>
    <source>
        <strain evidence="5">W106-1 / CGMCC3.15140</strain>
    </source>
</reference>
<feature type="compositionally biased region" description="Polar residues" evidence="2">
    <location>
        <begin position="580"/>
        <end position="590"/>
    </location>
</feature>
<feature type="compositionally biased region" description="Polar residues" evidence="2">
    <location>
        <begin position="204"/>
        <end position="216"/>
    </location>
</feature>
<dbReference type="InterPro" id="IPR013087">
    <property type="entry name" value="Znf_C2H2_type"/>
</dbReference>
<evidence type="ECO:0000256" key="1">
    <source>
        <dbReference type="PROSITE-ProRule" id="PRU00042"/>
    </source>
</evidence>
<keyword evidence="1" id="KW-0479">Metal-binding</keyword>
<proteinExistence type="predicted"/>
<feature type="compositionally biased region" description="Low complexity" evidence="2">
    <location>
        <begin position="58"/>
        <end position="76"/>
    </location>
</feature>
<dbReference type="PROSITE" id="PS00028">
    <property type="entry name" value="ZINC_FINGER_C2H2_1"/>
    <property type="match status" value="1"/>
</dbReference>
<dbReference type="OMA" id="YPFIAHP"/>
<dbReference type="EMBL" id="KI912112">
    <property type="protein sequence ID" value="ETS82308.1"/>
    <property type="molecule type" value="Genomic_DNA"/>
</dbReference>
<feature type="region of interest" description="Disordered" evidence="2">
    <location>
        <begin position="510"/>
        <end position="553"/>
    </location>
</feature>
<dbReference type="SMART" id="SM00355">
    <property type="entry name" value="ZnF_C2H2"/>
    <property type="match status" value="3"/>
</dbReference>
<dbReference type="OrthoDB" id="7295497at2759"/>
<protein>
    <recommendedName>
        <fullName evidence="3">C2H2-type domain-containing protein</fullName>
    </recommendedName>
</protein>
<feature type="region of interest" description="Disordered" evidence="2">
    <location>
        <begin position="578"/>
        <end position="619"/>
    </location>
</feature>
<feature type="region of interest" description="Disordered" evidence="2">
    <location>
        <begin position="204"/>
        <end position="294"/>
    </location>
</feature>
<keyword evidence="5" id="KW-1185">Reference proteome</keyword>
<evidence type="ECO:0000313" key="4">
    <source>
        <dbReference type="EMBL" id="ETS82308.1"/>
    </source>
</evidence>
<feature type="domain" description="C2H2-type" evidence="3">
    <location>
        <begin position="683"/>
        <end position="719"/>
    </location>
</feature>
<feature type="region of interest" description="Disordered" evidence="2">
    <location>
        <begin position="393"/>
        <end position="475"/>
    </location>
</feature>
<keyword evidence="1" id="KW-0862">Zinc</keyword>
<dbReference type="HOGENOM" id="CLU_013400_1_0_1"/>
<feature type="compositionally biased region" description="Low complexity" evidence="2">
    <location>
        <begin position="511"/>
        <end position="553"/>
    </location>
</feature>
<dbReference type="InterPro" id="IPR051061">
    <property type="entry name" value="Zinc_finger_trans_reg"/>
</dbReference>
<dbReference type="GeneID" id="19272323"/>
<dbReference type="PROSITE" id="PS50157">
    <property type="entry name" value="ZINC_FINGER_C2H2_2"/>
    <property type="match status" value="2"/>
</dbReference>
<evidence type="ECO:0000259" key="3">
    <source>
        <dbReference type="PROSITE" id="PS50157"/>
    </source>
</evidence>
<dbReference type="eggNOG" id="ENOG502RBAK">
    <property type="taxonomic scope" value="Eukaryota"/>
</dbReference>
<feature type="compositionally biased region" description="Polar residues" evidence="2">
    <location>
        <begin position="77"/>
        <end position="90"/>
    </location>
</feature>
<feature type="region of interest" description="Disordered" evidence="2">
    <location>
        <begin position="137"/>
        <end position="169"/>
    </location>
</feature>
<dbReference type="Proteomes" id="UP000030651">
    <property type="component" value="Unassembled WGS sequence"/>
</dbReference>
<dbReference type="GO" id="GO:0006357">
    <property type="term" value="P:regulation of transcription by RNA polymerase II"/>
    <property type="evidence" value="ECO:0007669"/>
    <property type="project" value="TreeGrafter"/>
</dbReference>
<dbReference type="GO" id="GO:0005634">
    <property type="term" value="C:nucleus"/>
    <property type="evidence" value="ECO:0007669"/>
    <property type="project" value="TreeGrafter"/>
</dbReference>
<feature type="region of interest" description="Disordered" evidence="2">
    <location>
        <begin position="57"/>
        <end position="90"/>
    </location>
</feature>
<accession>W3X864</accession>
<organism evidence="4 5">
    <name type="scientific">Pestalotiopsis fici (strain W106-1 / CGMCC3.15140)</name>
    <dbReference type="NCBI Taxonomy" id="1229662"/>
    <lineage>
        <taxon>Eukaryota</taxon>
        <taxon>Fungi</taxon>
        <taxon>Dikarya</taxon>
        <taxon>Ascomycota</taxon>
        <taxon>Pezizomycotina</taxon>
        <taxon>Sordariomycetes</taxon>
        <taxon>Xylariomycetidae</taxon>
        <taxon>Amphisphaeriales</taxon>
        <taxon>Sporocadaceae</taxon>
        <taxon>Pestalotiopsis</taxon>
    </lineage>
</organism>
<dbReference type="PANTHER" id="PTHR46179:SF19">
    <property type="entry name" value="C2H2 FINGER DOMAIN TRANSCRIPTION FACTOR (EUROFUNG)-RELATED"/>
    <property type="match status" value="1"/>
</dbReference>
<keyword evidence="1" id="KW-0863">Zinc-finger</keyword>
<dbReference type="GO" id="GO:0008270">
    <property type="term" value="F:zinc ion binding"/>
    <property type="evidence" value="ECO:0007669"/>
    <property type="project" value="UniProtKB-KW"/>
</dbReference>
<feature type="compositionally biased region" description="Polar residues" evidence="2">
    <location>
        <begin position="260"/>
        <end position="273"/>
    </location>
</feature>
<dbReference type="InParanoid" id="W3X864"/>
<feature type="region of interest" description="Disordered" evidence="2">
    <location>
        <begin position="644"/>
        <end position="696"/>
    </location>
</feature>
<feature type="compositionally biased region" description="Basic and acidic residues" evidence="2">
    <location>
        <begin position="441"/>
        <end position="458"/>
    </location>
</feature>
<dbReference type="KEGG" id="pfy:PFICI_07310"/>
<feature type="compositionally biased region" description="Low complexity" evidence="2">
    <location>
        <begin position="395"/>
        <end position="408"/>
    </location>
</feature>
<evidence type="ECO:0000256" key="2">
    <source>
        <dbReference type="SAM" id="MobiDB-lite"/>
    </source>
</evidence>
<dbReference type="Gene3D" id="3.30.160.60">
    <property type="entry name" value="Classic Zinc Finger"/>
    <property type="match status" value="1"/>
</dbReference>
<feature type="compositionally biased region" description="Polar residues" evidence="2">
    <location>
        <begin position="460"/>
        <end position="474"/>
    </location>
</feature>